<feature type="compositionally biased region" description="Basic and acidic residues" evidence="1">
    <location>
        <begin position="156"/>
        <end position="176"/>
    </location>
</feature>
<feature type="compositionally biased region" description="Basic residues" evidence="1">
    <location>
        <begin position="414"/>
        <end position="424"/>
    </location>
</feature>
<feature type="compositionally biased region" description="Acidic residues" evidence="1">
    <location>
        <begin position="734"/>
        <end position="743"/>
    </location>
</feature>
<feature type="compositionally biased region" description="Basic residues" evidence="1">
    <location>
        <begin position="177"/>
        <end position="191"/>
    </location>
</feature>
<organism evidence="2 3">
    <name type="scientific">Danionella cerebrum</name>
    <dbReference type="NCBI Taxonomy" id="2873325"/>
    <lineage>
        <taxon>Eukaryota</taxon>
        <taxon>Metazoa</taxon>
        <taxon>Chordata</taxon>
        <taxon>Craniata</taxon>
        <taxon>Vertebrata</taxon>
        <taxon>Euteleostomi</taxon>
        <taxon>Actinopterygii</taxon>
        <taxon>Neopterygii</taxon>
        <taxon>Teleostei</taxon>
        <taxon>Ostariophysi</taxon>
        <taxon>Cypriniformes</taxon>
        <taxon>Danionidae</taxon>
        <taxon>Danioninae</taxon>
        <taxon>Danionella</taxon>
    </lineage>
</organism>
<feature type="compositionally biased region" description="Low complexity" evidence="1">
    <location>
        <begin position="299"/>
        <end position="312"/>
    </location>
</feature>
<reference evidence="2 3" key="1">
    <citation type="journal article" date="2019" name="Sci. Data">
        <title>Hybrid genome assembly and annotation of Danionella translucida.</title>
        <authorList>
            <person name="Kadobianskyi M."/>
            <person name="Schulze L."/>
            <person name="Schuelke M."/>
            <person name="Judkewitz B."/>
        </authorList>
    </citation>
    <scope>NUCLEOTIDE SEQUENCE [LARGE SCALE GENOMIC DNA]</scope>
    <source>
        <strain evidence="2 3">Bolton</strain>
    </source>
</reference>
<feature type="compositionally biased region" description="Polar residues" evidence="1">
    <location>
        <begin position="362"/>
        <end position="378"/>
    </location>
</feature>
<feature type="compositionally biased region" description="Basic and acidic residues" evidence="1">
    <location>
        <begin position="695"/>
        <end position="715"/>
    </location>
</feature>
<dbReference type="AlphaFoldDB" id="A0A553QY02"/>
<gene>
    <name evidence="2" type="ORF">DNTS_008536</name>
</gene>
<dbReference type="EMBL" id="SRMA01025417">
    <property type="protein sequence ID" value="TRY94851.1"/>
    <property type="molecule type" value="Genomic_DNA"/>
</dbReference>
<feature type="compositionally biased region" description="Acidic residues" evidence="1">
    <location>
        <begin position="782"/>
        <end position="792"/>
    </location>
</feature>
<feature type="compositionally biased region" description="Polar residues" evidence="1">
    <location>
        <begin position="585"/>
        <end position="594"/>
    </location>
</feature>
<feature type="region of interest" description="Disordered" evidence="1">
    <location>
        <begin position="156"/>
        <end position="202"/>
    </location>
</feature>
<proteinExistence type="predicted"/>
<feature type="region of interest" description="Disordered" evidence="1">
    <location>
        <begin position="244"/>
        <end position="271"/>
    </location>
</feature>
<evidence type="ECO:0000313" key="3">
    <source>
        <dbReference type="Proteomes" id="UP000316079"/>
    </source>
</evidence>
<evidence type="ECO:0000313" key="2">
    <source>
        <dbReference type="EMBL" id="TRY94851.1"/>
    </source>
</evidence>
<sequence>MKPALQLMSSTERKKEIELRELMMSKISCSVPSLSFQNQKKACVLSGQSTPAVHNQNVQKTHSARVKDNNNLKHITVDKVVEMIQDDNGHKEDGFDKGIVPDSQPLKNRSFISPGLCSVTSSKKSNSVTKRSIVLALTQKQLHTQLTQRLKEVLREHQTTDERAPGWEKEEGDKSVKSKPVKPTQQKRKSNKVQGETSEHKKVVKAADNMVKIISSHHKKSTIATSDDSFDLNFAKNRSVLNKSAGTSSFEKPPAKCASVNKTEDTSKKKLQKLEDMYAFTEDTPTISVIKKSSDASRRVSSSPSISLTRSTSVKRPQPPKASTAHGQKHLFSDTDTDNMTEVSWLKSASRKPKPKVADYSRQPTKPSFHNGVSTFRSPFSPLASPKPVKQQAKPKRKRQKKATEDEGKEQPKNKNKKATRRPQRAAALIKTYREPSDSDSLSEDERAPPPKACDYQLKKAVEGPATHLFTVPTQAYRQGECRQKPLIKPKVTAKVPADVQLKAKPACSPEPLSLKKTWSAQGSVRQKETWAGRLSSTFASPPSIEKMRSNDKLLTKHRSNTPLRSLSISPIEADSPPSDHFITLRTSQGSSPCKSPARTRPPLLSLRPQSRASGGSKKNPPVSQGELHPVASLLTPSPTHSIKVAPISPVLQQDQGSATKRKSPTCFERCSVISLTLSQSSHNSVRNLTSMCTRQEKTPACEKRKKDDRAEFMSDWKSGPTSVMQTRTTDSQSDGDEDSEEDKENKAPCPSQLALKMNPRKLFVPTEKYWTPSKVIKDQSSSEDEVDNEVSENDRRKKSYQRSLNKSTNGATLSSNMLKHLHGI</sequence>
<feature type="compositionally biased region" description="Polar residues" evidence="1">
    <location>
        <begin position="720"/>
        <end position="730"/>
    </location>
</feature>
<dbReference type="OrthoDB" id="10256849at2759"/>
<keyword evidence="3" id="KW-1185">Reference proteome</keyword>
<feature type="compositionally biased region" description="Basic and acidic residues" evidence="1">
    <location>
        <begin position="262"/>
        <end position="271"/>
    </location>
</feature>
<feature type="compositionally biased region" description="Basic and acidic residues" evidence="1">
    <location>
        <begin position="402"/>
        <end position="413"/>
    </location>
</feature>
<feature type="region of interest" description="Disordered" evidence="1">
    <location>
        <begin position="556"/>
        <end position="642"/>
    </location>
</feature>
<feature type="compositionally biased region" description="Polar residues" evidence="1">
    <location>
        <begin position="802"/>
        <end position="818"/>
    </location>
</feature>
<comment type="caution">
    <text evidence="2">The sequence shown here is derived from an EMBL/GenBank/DDBJ whole genome shotgun (WGS) entry which is preliminary data.</text>
</comment>
<feature type="region of interest" description="Disordered" evidence="1">
    <location>
        <begin position="695"/>
        <end position="825"/>
    </location>
</feature>
<accession>A0A553QY02</accession>
<feature type="region of interest" description="Disordered" evidence="1">
    <location>
        <begin position="288"/>
        <end position="452"/>
    </location>
</feature>
<dbReference type="Proteomes" id="UP000316079">
    <property type="component" value="Unassembled WGS sequence"/>
</dbReference>
<protein>
    <submittedName>
        <fullName evidence="2">Uncharacterized protein</fullName>
    </submittedName>
</protein>
<evidence type="ECO:0000256" key="1">
    <source>
        <dbReference type="SAM" id="MobiDB-lite"/>
    </source>
</evidence>
<name>A0A553QY02_9TELE</name>